<proteinExistence type="predicted"/>
<comment type="caution">
    <text evidence="1">The sequence shown here is derived from an EMBL/GenBank/DDBJ whole genome shotgun (WGS) entry which is preliminary data.</text>
</comment>
<reference evidence="1 2" key="1">
    <citation type="journal article" date="2024" name="Ann. Entomol. Soc. Am.">
        <title>Genomic analyses of the southern and eastern yellowjacket wasps (Hymenoptera: Vespidae) reveal evolutionary signatures of social life.</title>
        <authorList>
            <person name="Catto M.A."/>
            <person name="Caine P.B."/>
            <person name="Orr S.E."/>
            <person name="Hunt B.G."/>
            <person name="Goodisman M.A.D."/>
        </authorList>
    </citation>
    <scope>NUCLEOTIDE SEQUENCE [LARGE SCALE GENOMIC DNA]</scope>
    <source>
        <strain evidence="1">233</strain>
        <tissue evidence="1">Head and thorax</tissue>
    </source>
</reference>
<dbReference type="AlphaFoldDB" id="A0ABD2AJW1"/>
<name>A0ABD2AJW1_VESSQ</name>
<organism evidence="1 2">
    <name type="scientific">Vespula squamosa</name>
    <name type="common">Southern yellow jacket</name>
    <name type="synonym">Wasp</name>
    <dbReference type="NCBI Taxonomy" id="30214"/>
    <lineage>
        <taxon>Eukaryota</taxon>
        <taxon>Metazoa</taxon>
        <taxon>Ecdysozoa</taxon>
        <taxon>Arthropoda</taxon>
        <taxon>Hexapoda</taxon>
        <taxon>Insecta</taxon>
        <taxon>Pterygota</taxon>
        <taxon>Neoptera</taxon>
        <taxon>Endopterygota</taxon>
        <taxon>Hymenoptera</taxon>
        <taxon>Apocrita</taxon>
        <taxon>Aculeata</taxon>
        <taxon>Vespoidea</taxon>
        <taxon>Vespidae</taxon>
        <taxon>Vespinae</taxon>
        <taxon>Vespula</taxon>
    </lineage>
</organism>
<keyword evidence="2" id="KW-1185">Reference proteome</keyword>
<dbReference type="Proteomes" id="UP001607302">
    <property type="component" value="Unassembled WGS sequence"/>
</dbReference>
<gene>
    <name evidence="1" type="ORF">V1478_009950</name>
</gene>
<evidence type="ECO:0000313" key="1">
    <source>
        <dbReference type="EMBL" id="KAL2720904.1"/>
    </source>
</evidence>
<protein>
    <submittedName>
        <fullName evidence="1">Uncharacterized protein</fullName>
    </submittedName>
</protein>
<evidence type="ECO:0000313" key="2">
    <source>
        <dbReference type="Proteomes" id="UP001607302"/>
    </source>
</evidence>
<accession>A0ABD2AJW1</accession>
<dbReference type="EMBL" id="JAUDFV010000144">
    <property type="protein sequence ID" value="KAL2720904.1"/>
    <property type="molecule type" value="Genomic_DNA"/>
</dbReference>
<sequence>MIFFYGYPTSSNHTMDLLASSLLNQLAHFQRKNVKKATKKRIDYTNHIRHDFLVHDLNLHLSVLVLLVQKICQLDDQMDAMISSNSRSPPPILFLFYL</sequence>